<proteinExistence type="inferred from homology"/>
<evidence type="ECO:0000256" key="1">
    <source>
        <dbReference type="ARBA" id="ARBA00009617"/>
    </source>
</evidence>
<feature type="transmembrane region" description="Helical" evidence="2">
    <location>
        <begin position="403"/>
        <end position="425"/>
    </location>
</feature>
<dbReference type="GO" id="GO:0005886">
    <property type="term" value="C:plasma membrane"/>
    <property type="evidence" value="ECO:0007669"/>
    <property type="project" value="TreeGrafter"/>
</dbReference>
<dbReference type="GO" id="GO:0015293">
    <property type="term" value="F:symporter activity"/>
    <property type="evidence" value="ECO:0007669"/>
    <property type="project" value="InterPro"/>
</dbReference>
<gene>
    <name evidence="3" type="ORF">HAD_10325</name>
</gene>
<dbReference type="InterPro" id="IPR039672">
    <property type="entry name" value="MFS_2"/>
</dbReference>
<feature type="transmembrane region" description="Helical" evidence="2">
    <location>
        <begin position="231"/>
        <end position="255"/>
    </location>
</feature>
<dbReference type="PANTHER" id="PTHR11328:SF24">
    <property type="entry name" value="MAJOR FACILITATOR SUPERFAMILY (MFS) PROFILE DOMAIN-CONTAINING PROTEIN"/>
    <property type="match status" value="1"/>
</dbReference>
<evidence type="ECO:0000313" key="3">
    <source>
        <dbReference type="EMBL" id="KCZ86076.1"/>
    </source>
</evidence>
<dbReference type="STRING" id="1280949.HAD_10325"/>
<comment type="similarity">
    <text evidence="1">Belongs to the sodium:galactoside symporter (TC 2.A.2) family.</text>
</comment>
<organism evidence="3 4">
    <name type="scientific">Hyphomonas adhaerens MHS-3</name>
    <dbReference type="NCBI Taxonomy" id="1280949"/>
    <lineage>
        <taxon>Bacteria</taxon>
        <taxon>Pseudomonadati</taxon>
        <taxon>Pseudomonadota</taxon>
        <taxon>Alphaproteobacteria</taxon>
        <taxon>Hyphomonadales</taxon>
        <taxon>Hyphomonadaceae</taxon>
        <taxon>Hyphomonas</taxon>
    </lineage>
</organism>
<evidence type="ECO:0000313" key="4">
    <source>
        <dbReference type="Proteomes" id="UP000027446"/>
    </source>
</evidence>
<dbReference type="GO" id="GO:0008643">
    <property type="term" value="P:carbohydrate transport"/>
    <property type="evidence" value="ECO:0007669"/>
    <property type="project" value="InterPro"/>
</dbReference>
<keyword evidence="2" id="KW-0812">Transmembrane</keyword>
<dbReference type="InterPro" id="IPR036259">
    <property type="entry name" value="MFS_trans_sf"/>
</dbReference>
<dbReference type="AlphaFoldDB" id="A0A069E9L2"/>
<feature type="transmembrane region" description="Helical" evidence="2">
    <location>
        <begin position="267"/>
        <end position="284"/>
    </location>
</feature>
<dbReference type="Pfam" id="PF13347">
    <property type="entry name" value="MFS_2"/>
    <property type="match status" value="1"/>
</dbReference>
<accession>A0A069E9L2</accession>
<feature type="transmembrane region" description="Helical" evidence="2">
    <location>
        <begin position="46"/>
        <end position="64"/>
    </location>
</feature>
<dbReference type="PANTHER" id="PTHR11328">
    <property type="entry name" value="MAJOR FACILITATOR SUPERFAMILY DOMAIN-CONTAINING PROTEIN"/>
    <property type="match status" value="1"/>
</dbReference>
<dbReference type="PATRIC" id="fig|1280949.3.peg.2112"/>
<keyword evidence="2" id="KW-1133">Transmembrane helix</keyword>
<dbReference type="EMBL" id="ARYH01000001">
    <property type="protein sequence ID" value="KCZ86076.1"/>
    <property type="molecule type" value="Genomic_DNA"/>
</dbReference>
<feature type="transmembrane region" description="Helical" evidence="2">
    <location>
        <begin position="319"/>
        <end position="339"/>
    </location>
</feature>
<dbReference type="eggNOG" id="COG2211">
    <property type="taxonomic scope" value="Bacteria"/>
</dbReference>
<feature type="transmembrane region" description="Helical" evidence="2">
    <location>
        <begin position="85"/>
        <end position="102"/>
    </location>
</feature>
<dbReference type="SUPFAM" id="SSF103473">
    <property type="entry name" value="MFS general substrate transporter"/>
    <property type="match status" value="1"/>
</dbReference>
<comment type="caution">
    <text evidence="3">The sequence shown here is derived from an EMBL/GenBank/DDBJ whole genome shotgun (WGS) entry which is preliminary data.</text>
</comment>
<sequence length="443" mass="47093">MMADGKAKRLSFLALFGLGAPAFPMFALMMPLVVFIPAFYADNMGLGMATVGTIFLVARIFDAVTDPLAGSIMDKTQAVISRKGWVVIGAIPLFLATWQIFLTPGSKGAVEFTVWLLVLYAGWTLMSVGLYSWAGEAGSNYNERSRIMGAIQIANSLGTIGVLLLPVVLEISGDSENVAQTRIWVMGAFILIALPVVLLLAWFLAPNGQVAKKPGRVIPALKQALKNPAMLRLLAADFIVGCKAGIATALGIFFIEIVSDLPGRAGTLQLLSLVASLLAIPVFVRLSEHFEKHHVLVLNALAAAIAGAIALIAPVGTLWIVAMIYFLFGVANGSTQLLIRSIMADIVDEEYALSGNSNSGLYFSFLTTTLKLSLSIGVTASFWTAAALGFDPSLARLDDSAHWVIRTLLGVGPIVAVALLAAVMWRFPMRREDLSAAPADAAS</sequence>
<feature type="transmembrane region" description="Helical" evidence="2">
    <location>
        <begin position="114"/>
        <end position="135"/>
    </location>
</feature>
<dbReference type="Gene3D" id="1.20.1250.20">
    <property type="entry name" value="MFS general substrate transporter like domains"/>
    <property type="match status" value="2"/>
</dbReference>
<feature type="transmembrane region" description="Helical" evidence="2">
    <location>
        <begin position="181"/>
        <end position="205"/>
    </location>
</feature>
<evidence type="ECO:0000256" key="2">
    <source>
        <dbReference type="SAM" id="Phobius"/>
    </source>
</evidence>
<feature type="transmembrane region" description="Helical" evidence="2">
    <location>
        <begin position="296"/>
        <end position="313"/>
    </location>
</feature>
<reference evidence="3 4" key="1">
    <citation type="journal article" date="2014" name="Antonie Van Leeuwenhoek">
        <title>Hyphomonas beringensis sp. nov. and Hyphomonas chukchiensis sp. nov., isolated from surface seawater of the Bering Sea and Chukchi Sea.</title>
        <authorList>
            <person name="Li C."/>
            <person name="Lai Q."/>
            <person name="Li G."/>
            <person name="Dong C."/>
            <person name="Wang J."/>
            <person name="Liao Y."/>
            <person name="Shao Z."/>
        </authorList>
    </citation>
    <scope>NUCLEOTIDE SEQUENCE [LARGE SCALE GENOMIC DNA]</scope>
    <source>
        <strain evidence="3 4">MHS-3</strain>
    </source>
</reference>
<feature type="transmembrane region" description="Helical" evidence="2">
    <location>
        <begin position="360"/>
        <end position="383"/>
    </location>
</feature>
<feature type="transmembrane region" description="Helical" evidence="2">
    <location>
        <begin position="147"/>
        <end position="169"/>
    </location>
</feature>
<dbReference type="Proteomes" id="UP000027446">
    <property type="component" value="Unassembled WGS sequence"/>
</dbReference>
<keyword evidence="2" id="KW-0472">Membrane</keyword>
<name>A0A069E9L2_9PROT</name>
<feature type="transmembrane region" description="Helical" evidence="2">
    <location>
        <begin position="12"/>
        <end position="40"/>
    </location>
</feature>
<protein>
    <submittedName>
        <fullName evidence="3">Sodium:galactoside symporter family protein</fullName>
    </submittedName>
</protein>
<keyword evidence="4" id="KW-1185">Reference proteome</keyword>